<feature type="signal peptide" evidence="2">
    <location>
        <begin position="1"/>
        <end position="41"/>
    </location>
</feature>
<proteinExistence type="predicted"/>
<organism evidence="4 5">
    <name type="scientific">Oerskovia enterophila</name>
    <dbReference type="NCBI Taxonomy" id="43678"/>
    <lineage>
        <taxon>Bacteria</taxon>
        <taxon>Bacillati</taxon>
        <taxon>Actinomycetota</taxon>
        <taxon>Actinomycetes</taxon>
        <taxon>Micrococcales</taxon>
        <taxon>Cellulomonadaceae</taxon>
        <taxon>Oerskovia</taxon>
    </lineage>
</organism>
<feature type="compositionally biased region" description="Basic and acidic residues" evidence="1">
    <location>
        <begin position="159"/>
        <end position="178"/>
    </location>
</feature>
<evidence type="ECO:0000313" key="5">
    <source>
        <dbReference type="Proteomes" id="UP000076447"/>
    </source>
</evidence>
<keyword evidence="2" id="KW-0732">Signal</keyword>
<protein>
    <submittedName>
        <fullName evidence="4">D-alanyl-D-alanine carboxypeptidase</fullName>
    </submittedName>
</protein>
<dbReference type="AlphaFoldDB" id="A0A165S3J4"/>
<evidence type="ECO:0000259" key="3">
    <source>
        <dbReference type="Pfam" id="PF02557"/>
    </source>
</evidence>
<dbReference type="STRING" id="43678.OJAG_17650"/>
<feature type="region of interest" description="Disordered" evidence="1">
    <location>
        <begin position="153"/>
        <end position="241"/>
    </location>
</feature>
<feature type="compositionally biased region" description="Low complexity" evidence="1">
    <location>
        <begin position="193"/>
        <end position="209"/>
    </location>
</feature>
<dbReference type="GO" id="GO:0004180">
    <property type="term" value="F:carboxypeptidase activity"/>
    <property type="evidence" value="ECO:0007669"/>
    <property type="project" value="UniProtKB-KW"/>
</dbReference>
<evidence type="ECO:0000313" key="4">
    <source>
        <dbReference type="EMBL" id="KZM35503.1"/>
    </source>
</evidence>
<sequence>MGRHSQRHFAASLPGRSLRRRSPFAVAAALAAVAISTTAGAASLVTSPGTAPESASTASVSAPAVTSVAGASASTPEEQAALDAAGTELVRAEFLAGEGASRLTPDQLAQITATRDQLRQLVSATTTTDAAQASGAPTDSTADAATSTTLDAAGADDTLDGRDTFRASRAGSDGREALTTDGTADAATDETSSEAALADAAAAGETAAAPVGDETASPAGTPADAPVPEAPAAETPTTAEVVPSVAEIDAATTALRGLLDATAVAVAVEPAPPTAEEIAAQQAAERAAMAQQLAAWAASTAGYANGTIPASLLCAPSFAPGELVRCDAAYQLEQLNAAYVAAFGTNITVTSSYRSYASQVAVKAQKGFLAAAPGTSNHGMAQALDLGGGISSFGSAQYSWMRANAPAYGWENPEWARQGGSKPEPWHWEYGVTY</sequence>
<reference evidence="4 5" key="1">
    <citation type="submission" date="2016-01" db="EMBL/GenBank/DDBJ databases">
        <title>Genome sequence of Oerskovia enterophila VJag, an agar and cellulose degrading bacterium.</title>
        <authorList>
            <person name="Poehlein A."/>
            <person name="Jag V."/>
            <person name="Bengelsdorf F."/>
            <person name="Duerre P."/>
            <person name="Daniel R."/>
        </authorList>
    </citation>
    <scope>NUCLEOTIDE SEQUENCE [LARGE SCALE GENOMIC DNA]</scope>
    <source>
        <strain evidence="4 5">VJag</strain>
    </source>
</reference>
<feature type="chain" id="PRO_5007866169" evidence="2">
    <location>
        <begin position="42"/>
        <end position="434"/>
    </location>
</feature>
<dbReference type="InterPro" id="IPR009045">
    <property type="entry name" value="Zn_M74/Hedgehog-like"/>
</dbReference>
<dbReference type="EMBL" id="LRIE01000069">
    <property type="protein sequence ID" value="KZM35503.1"/>
    <property type="molecule type" value="Genomic_DNA"/>
</dbReference>
<dbReference type="SUPFAM" id="SSF55166">
    <property type="entry name" value="Hedgehog/DD-peptidase"/>
    <property type="match status" value="1"/>
</dbReference>
<accession>A0A165S3J4</accession>
<dbReference type="RefSeq" id="WP_068708202.1">
    <property type="nucleotide sequence ID" value="NZ_LRIE01000069.1"/>
</dbReference>
<evidence type="ECO:0000256" key="2">
    <source>
        <dbReference type="SAM" id="SignalP"/>
    </source>
</evidence>
<dbReference type="GO" id="GO:0006508">
    <property type="term" value="P:proteolysis"/>
    <property type="evidence" value="ECO:0007669"/>
    <property type="project" value="InterPro"/>
</dbReference>
<feature type="compositionally biased region" description="Low complexity" evidence="1">
    <location>
        <begin position="221"/>
        <end position="241"/>
    </location>
</feature>
<keyword evidence="4" id="KW-0645">Protease</keyword>
<evidence type="ECO:0000256" key="1">
    <source>
        <dbReference type="SAM" id="MobiDB-lite"/>
    </source>
</evidence>
<feature type="domain" description="D-alanyl-D-alanine carboxypeptidase-like core" evidence="3">
    <location>
        <begin position="324"/>
        <end position="430"/>
    </location>
</feature>
<name>A0A165S3J4_9CELL</name>
<dbReference type="Proteomes" id="UP000076447">
    <property type="component" value="Unassembled WGS sequence"/>
</dbReference>
<comment type="caution">
    <text evidence="4">The sequence shown here is derived from an EMBL/GenBank/DDBJ whole genome shotgun (WGS) entry which is preliminary data.</text>
</comment>
<dbReference type="CDD" id="cd14814">
    <property type="entry name" value="Peptidase_M15"/>
    <property type="match status" value="1"/>
</dbReference>
<dbReference type="InterPro" id="IPR003709">
    <property type="entry name" value="VanY-like_core_dom"/>
</dbReference>
<keyword evidence="4" id="KW-0121">Carboxypeptidase</keyword>
<dbReference type="PATRIC" id="fig|43678.3.peg.1845"/>
<keyword evidence="4" id="KW-0378">Hydrolase</keyword>
<dbReference type="Pfam" id="PF02557">
    <property type="entry name" value="VanY"/>
    <property type="match status" value="1"/>
</dbReference>
<dbReference type="Gene3D" id="3.30.1380.10">
    <property type="match status" value="1"/>
</dbReference>
<gene>
    <name evidence="4" type="ORF">OJAG_17650</name>
</gene>